<dbReference type="EMBL" id="BART01028196">
    <property type="protein sequence ID" value="GAH02275.1"/>
    <property type="molecule type" value="Genomic_DNA"/>
</dbReference>
<comment type="caution">
    <text evidence="1">The sequence shown here is derived from an EMBL/GenBank/DDBJ whole genome shotgun (WGS) entry which is preliminary data.</text>
</comment>
<gene>
    <name evidence="1" type="ORF">S01H4_49786</name>
</gene>
<sequence length="73" mass="7921">LIEALQDLNIHELKQCLSAGVPGDAMHSANKLLKELKAEIRAYISKKGAEADAETIVKTSEIMDDADKELGVE</sequence>
<organism evidence="1">
    <name type="scientific">marine sediment metagenome</name>
    <dbReference type="NCBI Taxonomy" id="412755"/>
    <lineage>
        <taxon>unclassified sequences</taxon>
        <taxon>metagenomes</taxon>
        <taxon>ecological metagenomes</taxon>
    </lineage>
</organism>
<proteinExistence type="predicted"/>
<reference evidence="1" key="1">
    <citation type="journal article" date="2014" name="Front. Microbiol.">
        <title>High frequency of phylogenetically diverse reductive dehalogenase-homologous genes in deep subseafloor sedimentary metagenomes.</title>
        <authorList>
            <person name="Kawai M."/>
            <person name="Futagami T."/>
            <person name="Toyoda A."/>
            <person name="Takaki Y."/>
            <person name="Nishi S."/>
            <person name="Hori S."/>
            <person name="Arai W."/>
            <person name="Tsubouchi T."/>
            <person name="Morono Y."/>
            <person name="Uchiyama I."/>
            <person name="Ito T."/>
            <person name="Fujiyama A."/>
            <person name="Inagaki F."/>
            <person name="Takami H."/>
        </authorList>
    </citation>
    <scope>NUCLEOTIDE SEQUENCE</scope>
    <source>
        <strain evidence="1">Expedition CK06-06</strain>
    </source>
</reference>
<dbReference type="AlphaFoldDB" id="X1D1Z6"/>
<accession>X1D1Z6</accession>
<feature type="non-terminal residue" evidence="1">
    <location>
        <position position="1"/>
    </location>
</feature>
<protein>
    <submittedName>
        <fullName evidence="1">Uncharacterized protein</fullName>
    </submittedName>
</protein>
<name>X1D1Z6_9ZZZZ</name>
<evidence type="ECO:0000313" key="1">
    <source>
        <dbReference type="EMBL" id="GAH02275.1"/>
    </source>
</evidence>